<feature type="region of interest" description="Disordered" evidence="1">
    <location>
        <begin position="764"/>
        <end position="804"/>
    </location>
</feature>
<feature type="compositionally biased region" description="Low complexity" evidence="1">
    <location>
        <begin position="401"/>
        <end position="410"/>
    </location>
</feature>
<evidence type="ECO:0000313" key="4">
    <source>
        <dbReference type="EMBL" id="KAK1620563.1"/>
    </source>
</evidence>
<keyword evidence="5" id="KW-1185">Reference proteome</keyword>
<feature type="region of interest" description="Disordered" evidence="1">
    <location>
        <begin position="647"/>
        <end position="691"/>
    </location>
</feature>
<dbReference type="AlphaFoldDB" id="A0AAD8RJU6"/>
<dbReference type="InterPro" id="IPR056594">
    <property type="entry name" value="AT5G49610-like_b-prop"/>
</dbReference>
<dbReference type="Pfam" id="PF23635">
    <property type="entry name" value="Beta-prop_AT5G49610-like"/>
    <property type="match status" value="1"/>
</dbReference>
<dbReference type="InterPro" id="IPR036047">
    <property type="entry name" value="F-box-like_dom_sf"/>
</dbReference>
<reference evidence="4" key="1">
    <citation type="submission" date="2023-07" db="EMBL/GenBank/DDBJ databases">
        <title>A chromosome-level genome assembly of Lolium multiflorum.</title>
        <authorList>
            <person name="Chen Y."/>
            <person name="Copetti D."/>
            <person name="Kolliker R."/>
            <person name="Studer B."/>
        </authorList>
    </citation>
    <scope>NUCLEOTIDE SEQUENCE</scope>
    <source>
        <strain evidence="4">02402/16</strain>
        <tissue evidence="4">Leaf</tissue>
    </source>
</reference>
<proteinExistence type="predicted"/>
<feature type="region of interest" description="Disordered" evidence="1">
    <location>
        <begin position="396"/>
        <end position="417"/>
    </location>
</feature>
<gene>
    <name evidence="4" type="ORF">QYE76_026080</name>
</gene>
<feature type="domain" description="F-box protein AT5G49610-like beta-propeller" evidence="2">
    <location>
        <begin position="130"/>
        <end position="392"/>
    </location>
</feature>
<evidence type="ECO:0000313" key="5">
    <source>
        <dbReference type="Proteomes" id="UP001231189"/>
    </source>
</evidence>
<name>A0AAD8RJU6_LOLMU</name>
<protein>
    <recommendedName>
        <fullName evidence="6">F-box domain-containing protein</fullName>
    </recommendedName>
</protein>
<evidence type="ECO:0008006" key="6">
    <source>
        <dbReference type="Google" id="ProtNLM"/>
    </source>
</evidence>
<dbReference type="InterPro" id="IPR058352">
    <property type="entry name" value="DUF8039"/>
</dbReference>
<evidence type="ECO:0000259" key="3">
    <source>
        <dbReference type="Pfam" id="PF26133"/>
    </source>
</evidence>
<dbReference type="SUPFAM" id="SSF81383">
    <property type="entry name" value="F-box domain"/>
    <property type="match status" value="1"/>
</dbReference>
<dbReference type="Proteomes" id="UP001231189">
    <property type="component" value="Unassembled WGS sequence"/>
</dbReference>
<evidence type="ECO:0000259" key="2">
    <source>
        <dbReference type="Pfam" id="PF23635"/>
    </source>
</evidence>
<dbReference type="PANTHER" id="PTHR33207">
    <property type="entry name" value="F-BOX DOMAIN CONTAINING PROTEIN-RELATED"/>
    <property type="match status" value="1"/>
</dbReference>
<feature type="domain" description="DUF8039" evidence="3">
    <location>
        <begin position="558"/>
        <end position="644"/>
    </location>
</feature>
<evidence type="ECO:0000256" key="1">
    <source>
        <dbReference type="SAM" id="MobiDB-lite"/>
    </source>
</evidence>
<accession>A0AAD8RJU6</accession>
<feature type="compositionally biased region" description="Basic residues" evidence="1">
    <location>
        <begin position="773"/>
        <end position="782"/>
    </location>
</feature>
<dbReference type="EMBL" id="JAUUTY010000006">
    <property type="protein sequence ID" value="KAK1620563.1"/>
    <property type="molecule type" value="Genomic_DNA"/>
</dbReference>
<comment type="caution">
    <text evidence="4">The sequence shown here is derived from an EMBL/GenBank/DDBJ whole genome shotgun (WGS) entry which is preliminary data.</text>
</comment>
<sequence length="1117" mass="124415">MEDDAAAAAAVSKVLADDDLLAEILLRVGFSTTLVRTAAVCKRWLHHASHKAFLRRFRKLNPPRLLGFYTKINQGAPRFVPMLPPQPPELAAAIRIVGGYRFPAGPDGVMSEGYSLGVDGESLFRYEVSVHDCRNGSVSTMLCGRRRRGYRYESRRSIVMHSPLCPERAIAIDRPLSPHHQHPNYGGSHDCIILSREEKDGGLSHFYVMLENPMVLDITSATNFTAHVFILKDGVWCMLASATTRIDHWRGGIRAVLVDNKIYMVATYIEITVLDLTTSSFFTVEIPQGVGCSMLSRADDASSVYLIGVKEHQLGIWLHKGGSWSIVDTFSLNDMCANLMMSDWVKDTDWTERRITHVGDNAEFVILQRRRAVFYLDTRGRTLRILYEAKEVAAESEKEASSGAGSTSSSQCAPWDNPLNRALNVHKKRDPLSKPTSAGRVVGEGCSMKWSEYYKSGKKEKNATIDEKEVAHLKAQVAQIPTLVEEQVRQQVQHIVETQQRTQRQVEDQVGTTLSSIIPTLVAGLDAWYRGGKRGLPVPSFTGSNSHNVEPSGAAADVPCTLLHFVNGELIDVAKAKIVQPSNRQLHGVPMAPDVYRIQLVRVLSGYDDVVPPFQPHGADADEVLTLHQCFNWSMVWRKSQIRLGASDTTPRTAPQAVPAPSHGKTTPTVPPSADEDMHMAQDPNDGPDKDITFANLECHFDFGADYDLSSQPSQAAAEGKTYCNKRRLFILGDASAADFTETQPIAEVRSVISPNTLKKACEEENAVPVNTKPKRRKRKKKDDKSASQPAPIRAQDGPPVPKNIESRVHVSVYGGAAYREKDHGYPVYVAKVPSGHGFVDSGFAEKIFLRYDDIFAMLNSYPLHYTFIRLYSLSKAMQIIRHNIPAIAIADPFYMRAVHLATTGDRAVASGYLKDFFLANQKKCNLLLPVFPEDKTCTLISITPKHSVATYLDADGKSTTDYTNVKAVLDDALNGYVKAKGHMRRPNVRYVKHVFKHQTKFPCVKKPPSSNKDAYYALYHMDKFIRDQQQLTLPSQRLSQQIVAGPDDGIKQEFFRIQVEFCEIIFQDVIRSGGVLCRLSAVEHDIDTMLQMQGDDYRSWMCLKKGGGFIHAPKSL</sequence>
<dbReference type="Pfam" id="PF26133">
    <property type="entry name" value="DUF8039"/>
    <property type="match status" value="1"/>
</dbReference>
<organism evidence="4 5">
    <name type="scientific">Lolium multiflorum</name>
    <name type="common">Italian ryegrass</name>
    <name type="synonym">Lolium perenne subsp. multiflorum</name>
    <dbReference type="NCBI Taxonomy" id="4521"/>
    <lineage>
        <taxon>Eukaryota</taxon>
        <taxon>Viridiplantae</taxon>
        <taxon>Streptophyta</taxon>
        <taxon>Embryophyta</taxon>
        <taxon>Tracheophyta</taxon>
        <taxon>Spermatophyta</taxon>
        <taxon>Magnoliopsida</taxon>
        <taxon>Liliopsida</taxon>
        <taxon>Poales</taxon>
        <taxon>Poaceae</taxon>
        <taxon>BOP clade</taxon>
        <taxon>Pooideae</taxon>
        <taxon>Poodae</taxon>
        <taxon>Poeae</taxon>
        <taxon>Poeae Chloroplast Group 2 (Poeae type)</taxon>
        <taxon>Loliodinae</taxon>
        <taxon>Loliinae</taxon>
        <taxon>Lolium</taxon>
    </lineage>
</organism>